<protein>
    <recommendedName>
        <fullName evidence="4">WIT1/2 N-terminal helical bundle domain-containing protein</fullName>
    </recommendedName>
</protein>
<reference evidence="5" key="1">
    <citation type="journal article" date="2023" name="Plant J.">
        <title>The genome of the king protea, Protea cynaroides.</title>
        <authorList>
            <person name="Chang J."/>
            <person name="Duong T.A."/>
            <person name="Schoeman C."/>
            <person name="Ma X."/>
            <person name="Roodt D."/>
            <person name="Barker N."/>
            <person name="Li Z."/>
            <person name="Van de Peer Y."/>
            <person name="Mizrachi E."/>
        </authorList>
    </citation>
    <scope>NUCLEOTIDE SEQUENCE</scope>
    <source>
        <tissue evidence="5">Young leaves</tissue>
    </source>
</reference>
<feature type="coiled-coil region" evidence="1">
    <location>
        <begin position="490"/>
        <end position="545"/>
    </location>
</feature>
<dbReference type="Pfam" id="PF26581">
    <property type="entry name" value="WIT1_2_N"/>
    <property type="match status" value="1"/>
</dbReference>
<keyword evidence="3" id="KW-0472">Membrane</keyword>
<evidence type="ECO:0000313" key="6">
    <source>
        <dbReference type="Proteomes" id="UP001141806"/>
    </source>
</evidence>
<evidence type="ECO:0000256" key="2">
    <source>
        <dbReference type="SAM" id="MobiDB-lite"/>
    </source>
</evidence>
<feature type="transmembrane region" description="Helical" evidence="3">
    <location>
        <begin position="696"/>
        <end position="713"/>
    </location>
</feature>
<dbReference type="AlphaFoldDB" id="A0A9Q0KIY9"/>
<dbReference type="OrthoDB" id="1936068at2759"/>
<gene>
    <name evidence="5" type="ORF">NE237_004190</name>
</gene>
<keyword evidence="3" id="KW-1133">Transmembrane helix</keyword>
<feature type="coiled-coil region" evidence="1">
    <location>
        <begin position="365"/>
        <end position="441"/>
    </location>
</feature>
<keyword evidence="6" id="KW-1185">Reference proteome</keyword>
<feature type="region of interest" description="Disordered" evidence="2">
    <location>
        <begin position="14"/>
        <end position="34"/>
    </location>
</feature>
<evidence type="ECO:0000256" key="1">
    <source>
        <dbReference type="SAM" id="Coils"/>
    </source>
</evidence>
<dbReference type="InterPro" id="IPR058610">
    <property type="entry name" value="WIT1_2_N"/>
</dbReference>
<dbReference type="EMBL" id="JAMYWD010000005">
    <property type="protein sequence ID" value="KAJ4971091.1"/>
    <property type="molecule type" value="Genomic_DNA"/>
</dbReference>
<comment type="caution">
    <text evidence="5">The sequence shown here is derived from an EMBL/GenBank/DDBJ whole genome shotgun (WGS) entry which is preliminary data.</text>
</comment>
<evidence type="ECO:0000256" key="3">
    <source>
        <dbReference type="SAM" id="Phobius"/>
    </source>
</evidence>
<keyword evidence="1" id="KW-0175">Coiled coil</keyword>
<dbReference type="Proteomes" id="UP001141806">
    <property type="component" value="Unassembled WGS sequence"/>
</dbReference>
<sequence length="723" mass="80705">MDFSAIENANIAIQDPDGGESEISYSQDAGSPNGERMRELLSAGEFLTRVELDLVYASEKLVNLDVLLMHVAARESDFEAIIVESDDISADSVEKAMEFNLLSGVLDSEVREIDNFMEYLEREIVDASQKISSCVNLQDVFPEMEEKLHDVEESLKQSKDQVSELGVQSAKFQRILLMYTGQDGSNDGKGTDFVESIHFSNTDAKLKMQTAEQQRHILRMLEKSLAREIDLEKKLSESRQNEEEMKLKLHSMEQEVFCVEEAEEIAWERLFEAENTAEILVGISKAMMGRLQIVQFNLNSSIKRESEMDSKLKDSMEQVSAKESAFQKLESSSTEPDKFLLDQTAGLQVDLKLANSEACTLREKVNSLEEELKESEVKLQNGKASLEASLGHNDILNSEISEMENVIVDLKKSVSKAESKAEDAEAKCVLLTETNLELNQELGLLKSIASNTEKIKFLEEQLGGSDIQLQHAKASAEASQEQQNLLYSAIEDMENLIADLKLKVSKAESRAESAEAKCILLSETNMELNEELNFSRGRIESLESSLHKADNAKVAIAKDISIRTKVITDLVMQLARERERVQKQISFLINENKNFVKLLRTKGVFVAMSNRGKEDNKEPPVSKDDFISRISTKLSKEAIIESSTTGFQVNEPQKEELVGVAGVEPAISANNAIGEESKSETVRTIEAGELINSKRLLGAILALIVSLAAVYLFRQESFWPNNS</sequence>
<dbReference type="SUPFAM" id="SSF57997">
    <property type="entry name" value="Tropomyosin"/>
    <property type="match status" value="1"/>
</dbReference>
<dbReference type="PANTHER" id="PTHR35705:SF1">
    <property type="entry name" value="WPP DOMAIN-INTERACTING TAIL-ANCHORED PROTEIN 1"/>
    <property type="match status" value="1"/>
</dbReference>
<proteinExistence type="predicted"/>
<dbReference type="InterPro" id="IPR039976">
    <property type="entry name" value="WIT1/WIT2"/>
</dbReference>
<name>A0A9Q0KIY9_9MAGN</name>
<evidence type="ECO:0000259" key="4">
    <source>
        <dbReference type="Pfam" id="PF26581"/>
    </source>
</evidence>
<organism evidence="5 6">
    <name type="scientific">Protea cynaroides</name>
    <dbReference type="NCBI Taxonomy" id="273540"/>
    <lineage>
        <taxon>Eukaryota</taxon>
        <taxon>Viridiplantae</taxon>
        <taxon>Streptophyta</taxon>
        <taxon>Embryophyta</taxon>
        <taxon>Tracheophyta</taxon>
        <taxon>Spermatophyta</taxon>
        <taxon>Magnoliopsida</taxon>
        <taxon>Proteales</taxon>
        <taxon>Proteaceae</taxon>
        <taxon>Protea</taxon>
    </lineage>
</organism>
<accession>A0A9Q0KIY9</accession>
<evidence type="ECO:0000313" key="5">
    <source>
        <dbReference type="EMBL" id="KAJ4971091.1"/>
    </source>
</evidence>
<dbReference type="PANTHER" id="PTHR35705">
    <property type="entry name" value="WPP DOMAIN-INTERACTING TAIL-ANCHORED PROTEIN 1"/>
    <property type="match status" value="1"/>
</dbReference>
<keyword evidence="3" id="KW-0812">Transmembrane</keyword>
<feature type="domain" description="WIT1/2 N-terminal helical bundle" evidence="4">
    <location>
        <begin position="42"/>
        <end position="178"/>
    </location>
</feature>